<accession>A0A250I8Q5</accession>
<sequence>MSLAELLSELNRRGLEVWADGEQLRLRGPKGAASAELRQALSERKSELLALLRERDRAKDENPILPAPRNGPAPLSYGQQRLWILDRLEPGNSTYNLTMPMQVQGRLEPEILERCFIEIVRRHEILRTRYAEHEGSPVQIVDAEPRIGFRVLDEREVLALEPAGVERFLQRAGEQPFDLARGPLVRLLVINRGSTEQFIQLEMHHITADVWARVILIRELVTLYAAYASGQTVTLPPLPLQYADFAVWQRGHLAGDVRKGLVDYWRGKLAGMPPLLEVPGDRVRPLARTDAGGEVRFEIGPSLTKALKTLSHGVNATPFMGMMAAFFVLLHRLTGREDLVLGSNSINRSRKELEPLVGFFVDNLVMRLDLSGNPGFSTVLERVREMVLEALAHQDLPFDVLVEELKPPRTLGYNPLFQVLFAWVRMQDDSLDGPGLKVRPLEFETTISRFDLNLFVEDYGDQLTGRFVFSRDLYDRSTIQHYTDCFQTLLGALVDEPQRPVAELPLLSQADRERVLRQWNDTRRDYPSEHCLHALIDAQASRTPDARAIVMEDRVLTYGELARRSEQLAVHLQELGVGPESVVGVHLDRSPQLLVSLLAVLKAGGAFLALDPDEPLNRMRHMLGDANPRVLIFEESLAGRLSGLGHLTLLEVDEAGEFIPDATGKELRRETGPEHLAYILYTSGSTGQPKGTEITHRSIINYLSWCVEAYRLQDGSGSPVLGSVSFDGTLTSLFAPLLAGRTLFLLPRGQEIDLLASEDYPERDLSFIKMTPSHLRAFDGLGRAQRVFERTNAIVLGGEGLHASHLASWRERRPATRIINEYGPTEAAVACCIHDVPADGAPLPERIPIGRPISNMQLYILDRHQQPVPIGVPGELFIGGVGLARGYLGRPELTAARFIPNPFEAEFPGALSARLYRTGDQARYLPDGNIEYLGRLDDQLKIRGHRVEPGEIESALAGHPELVHAAVVARPAPSGELRLVAFVQPELQEEGAEGELKAELGKFLRGLVPEYMIPSVFVVLEQMPLTPSGKIDRKALPRLAEPASESTARAVPTELSATERQLQRLFGQLLGIATVSVEESFFELGGNSLLAVSLVGLIRDQLGIELPLNEIFEHLTVRSLGRFIDEHSATLTSSGPLPECVVALRRTGRKPPLFVAPPSAGSPAVYVSLARNLSPDQPVFGFQMPGVMNDQTPPVTIEETAALYVEAMRRLQPRGPYRLAGWSFGGLVICEMARQLEAQGEEVALLALIDGAAQDRKGPREWLRTGSQLVKALAKTPLPRDYESVRRVGGWLGIGLPESGRELLLKDAEGQRASLRGVLRDVVRTTRNFTATMRAEYRYAFNSYGGSAILFRAAQENPESDLLVESVRKFARSHMEVIPLPGNHLSLIMDEQNVATLSQRLQECLDKTGSVGAA</sequence>
<dbReference type="InterPro" id="IPR001242">
    <property type="entry name" value="Condensation_dom"/>
</dbReference>
<dbReference type="FunFam" id="2.30.38.10:FF:000001">
    <property type="entry name" value="Non-ribosomal peptide synthetase PvdI"/>
    <property type="match status" value="1"/>
</dbReference>
<dbReference type="PANTHER" id="PTHR45527:SF1">
    <property type="entry name" value="FATTY ACID SYNTHASE"/>
    <property type="match status" value="1"/>
</dbReference>
<dbReference type="CDD" id="cd19531">
    <property type="entry name" value="LCL_NRPS-like"/>
    <property type="match status" value="1"/>
</dbReference>
<dbReference type="KEGG" id="mbd:MEBOL_001690"/>
<evidence type="ECO:0000256" key="2">
    <source>
        <dbReference type="ARBA" id="ARBA00022553"/>
    </source>
</evidence>
<dbReference type="OrthoDB" id="9757540at2"/>
<dbReference type="InterPro" id="IPR025110">
    <property type="entry name" value="AMP-bd_C"/>
</dbReference>
<dbReference type="Pfam" id="PF18563">
    <property type="entry name" value="TubC_N"/>
    <property type="match status" value="1"/>
</dbReference>
<dbReference type="InterPro" id="IPR010071">
    <property type="entry name" value="AA_adenyl_dom"/>
</dbReference>
<dbReference type="Gene3D" id="1.10.1200.10">
    <property type="entry name" value="ACP-like"/>
    <property type="match status" value="1"/>
</dbReference>
<dbReference type="InterPro" id="IPR020806">
    <property type="entry name" value="PKS_PP-bd"/>
</dbReference>
<evidence type="ECO:0000256" key="1">
    <source>
        <dbReference type="ARBA" id="ARBA00022450"/>
    </source>
</evidence>
<dbReference type="InterPro" id="IPR023213">
    <property type="entry name" value="CAT-like_dom_sf"/>
</dbReference>
<keyword evidence="1" id="KW-0596">Phosphopantetheine</keyword>
<dbReference type="Proteomes" id="UP000217289">
    <property type="component" value="Chromosome"/>
</dbReference>
<dbReference type="PROSITE" id="PS00455">
    <property type="entry name" value="AMP_BINDING"/>
    <property type="match status" value="1"/>
</dbReference>
<dbReference type="SUPFAM" id="SSF47336">
    <property type="entry name" value="ACP-like"/>
    <property type="match status" value="1"/>
</dbReference>
<dbReference type="SMART" id="SM00824">
    <property type="entry name" value="PKS_TE"/>
    <property type="match status" value="1"/>
</dbReference>
<dbReference type="Pfam" id="PF00550">
    <property type="entry name" value="PP-binding"/>
    <property type="match status" value="1"/>
</dbReference>
<dbReference type="SUPFAM" id="SSF56801">
    <property type="entry name" value="Acetyl-CoA synthetase-like"/>
    <property type="match status" value="1"/>
</dbReference>
<gene>
    <name evidence="4" type="ORF">MEBOL_001690</name>
</gene>
<dbReference type="SMART" id="SM00823">
    <property type="entry name" value="PKS_PP"/>
    <property type="match status" value="1"/>
</dbReference>
<dbReference type="Gene3D" id="3.30.559.10">
    <property type="entry name" value="Chloramphenicol acetyltransferase-like domain"/>
    <property type="match status" value="1"/>
</dbReference>
<dbReference type="Pfam" id="PF00501">
    <property type="entry name" value="AMP-binding"/>
    <property type="match status" value="1"/>
</dbReference>
<dbReference type="PANTHER" id="PTHR45527">
    <property type="entry name" value="NONRIBOSOMAL PEPTIDE SYNTHETASE"/>
    <property type="match status" value="1"/>
</dbReference>
<dbReference type="Gene3D" id="1.10.10.1830">
    <property type="entry name" value="Non-ribosomal peptide synthase, adenylation domain"/>
    <property type="match status" value="1"/>
</dbReference>
<keyword evidence="5" id="KW-1185">Reference proteome</keyword>
<dbReference type="InterPro" id="IPR009081">
    <property type="entry name" value="PP-bd_ACP"/>
</dbReference>
<dbReference type="Pfam" id="PF13193">
    <property type="entry name" value="AMP-binding_C"/>
    <property type="match status" value="1"/>
</dbReference>
<dbReference type="SUPFAM" id="SSF52777">
    <property type="entry name" value="CoA-dependent acyltransferases"/>
    <property type="match status" value="2"/>
</dbReference>
<evidence type="ECO:0000313" key="4">
    <source>
        <dbReference type="EMBL" id="ATB28244.1"/>
    </source>
</evidence>
<dbReference type="InterPro" id="IPR044894">
    <property type="entry name" value="TubC_N_sf"/>
</dbReference>
<dbReference type="Pfam" id="PF00975">
    <property type="entry name" value="Thioesterase"/>
    <property type="match status" value="1"/>
</dbReference>
<reference evidence="4 5" key="1">
    <citation type="submission" date="2017-06" db="EMBL/GenBank/DDBJ databases">
        <authorList>
            <person name="Kim H.J."/>
            <person name="Triplett B.A."/>
        </authorList>
    </citation>
    <scope>NUCLEOTIDE SEQUENCE [LARGE SCALE GENOMIC DNA]</scope>
    <source>
        <strain evidence="4 5">DSM 14713</strain>
    </source>
</reference>
<dbReference type="InterPro" id="IPR036736">
    <property type="entry name" value="ACP-like_sf"/>
</dbReference>
<dbReference type="EMBL" id="CP022163">
    <property type="protein sequence ID" value="ATB28244.1"/>
    <property type="molecule type" value="Genomic_DNA"/>
</dbReference>
<dbReference type="SUPFAM" id="SSF53474">
    <property type="entry name" value="alpha/beta-Hydrolases"/>
    <property type="match status" value="1"/>
</dbReference>
<organism evidence="4 5">
    <name type="scientific">Melittangium boletus DSM 14713</name>
    <dbReference type="NCBI Taxonomy" id="1294270"/>
    <lineage>
        <taxon>Bacteria</taxon>
        <taxon>Pseudomonadati</taxon>
        <taxon>Myxococcota</taxon>
        <taxon>Myxococcia</taxon>
        <taxon>Myxococcales</taxon>
        <taxon>Cystobacterineae</taxon>
        <taxon>Archangiaceae</taxon>
        <taxon>Melittangium</taxon>
    </lineage>
</organism>
<dbReference type="NCBIfam" id="TIGR01733">
    <property type="entry name" value="AA-adenyl-dom"/>
    <property type="match status" value="1"/>
</dbReference>
<dbReference type="FunFam" id="3.40.50.12780:FF:000012">
    <property type="entry name" value="Non-ribosomal peptide synthetase"/>
    <property type="match status" value="1"/>
</dbReference>
<dbReference type="GO" id="GO:0031177">
    <property type="term" value="F:phosphopantetheine binding"/>
    <property type="evidence" value="ECO:0007669"/>
    <property type="project" value="InterPro"/>
</dbReference>
<dbReference type="GO" id="GO:0003824">
    <property type="term" value="F:catalytic activity"/>
    <property type="evidence" value="ECO:0007669"/>
    <property type="project" value="InterPro"/>
</dbReference>
<dbReference type="Gene3D" id="3.40.50.1820">
    <property type="entry name" value="alpha/beta hydrolase"/>
    <property type="match status" value="1"/>
</dbReference>
<dbReference type="InterPro" id="IPR020845">
    <property type="entry name" value="AMP-binding_CS"/>
</dbReference>
<dbReference type="Gene3D" id="3.40.50.980">
    <property type="match status" value="2"/>
</dbReference>
<dbReference type="Pfam" id="PF00668">
    <property type="entry name" value="Condensation"/>
    <property type="match status" value="1"/>
</dbReference>
<dbReference type="InterPro" id="IPR029058">
    <property type="entry name" value="AB_hydrolase_fold"/>
</dbReference>
<dbReference type="InterPro" id="IPR041464">
    <property type="entry name" value="TubC_N"/>
</dbReference>
<feature type="domain" description="Carrier" evidence="3">
    <location>
        <begin position="1053"/>
        <end position="1128"/>
    </location>
</feature>
<dbReference type="Gene3D" id="3.30.559.30">
    <property type="entry name" value="Nonribosomal peptide synthetase, condensation domain"/>
    <property type="match status" value="1"/>
</dbReference>
<proteinExistence type="predicted"/>
<dbReference type="CDD" id="cd05930">
    <property type="entry name" value="A_NRPS"/>
    <property type="match status" value="1"/>
</dbReference>
<dbReference type="InterPro" id="IPR000873">
    <property type="entry name" value="AMP-dep_synth/lig_dom"/>
</dbReference>
<dbReference type="RefSeq" id="WP_095976942.1">
    <property type="nucleotide sequence ID" value="NZ_CP022163.1"/>
</dbReference>
<dbReference type="InterPro" id="IPR020802">
    <property type="entry name" value="TesA-like"/>
</dbReference>
<evidence type="ECO:0000259" key="3">
    <source>
        <dbReference type="PROSITE" id="PS50075"/>
    </source>
</evidence>
<dbReference type="Gene3D" id="2.30.38.10">
    <property type="entry name" value="Luciferase, Domain 3"/>
    <property type="match status" value="1"/>
</dbReference>
<dbReference type="InterPro" id="IPR001031">
    <property type="entry name" value="Thioesterase"/>
</dbReference>
<dbReference type="FunFam" id="3.40.50.980:FF:000001">
    <property type="entry name" value="Non-ribosomal peptide synthetase"/>
    <property type="match status" value="1"/>
</dbReference>
<dbReference type="InterPro" id="IPR045851">
    <property type="entry name" value="AMP-bd_C_sf"/>
</dbReference>
<dbReference type="GO" id="GO:0005737">
    <property type="term" value="C:cytoplasm"/>
    <property type="evidence" value="ECO:0007669"/>
    <property type="project" value="TreeGrafter"/>
</dbReference>
<dbReference type="GO" id="GO:0044550">
    <property type="term" value="P:secondary metabolite biosynthetic process"/>
    <property type="evidence" value="ECO:0007669"/>
    <property type="project" value="TreeGrafter"/>
</dbReference>
<protein>
    <submittedName>
        <fullName evidence="4">Non-ribosomal peptide synthetase</fullName>
    </submittedName>
</protein>
<dbReference type="Gene3D" id="3.30.300.30">
    <property type="match status" value="1"/>
</dbReference>
<keyword evidence="2" id="KW-0597">Phosphoprotein</keyword>
<dbReference type="GO" id="GO:0043041">
    <property type="term" value="P:amino acid activation for nonribosomal peptide biosynthetic process"/>
    <property type="evidence" value="ECO:0007669"/>
    <property type="project" value="TreeGrafter"/>
</dbReference>
<dbReference type="PROSITE" id="PS50075">
    <property type="entry name" value="CARRIER"/>
    <property type="match status" value="1"/>
</dbReference>
<evidence type="ECO:0000313" key="5">
    <source>
        <dbReference type="Proteomes" id="UP000217289"/>
    </source>
</evidence>
<name>A0A250I8Q5_9BACT</name>